<evidence type="ECO:0000256" key="2">
    <source>
        <dbReference type="ARBA" id="ARBA00012832"/>
    </source>
</evidence>
<dbReference type="PRINTS" id="PR00983">
    <property type="entry name" value="TRNASYNTHCYS"/>
</dbReference>
<name>A0AAD5X1T0_9FUNG</name>
<dbReference type="EMBL" id="JADGJD010001147">
    <property type="protein sequence ID" value="KAJ3046531.1"/>
    <property type="molecule type" value="Genomic_DNA"/>
</dbReference>
<evidence type="ECO:0000256" key="1">
    <source>
        <dbReference type="ARBA" id="ARBA00001947"/>
    </source>
</evidence>
<feature type="region of interest" description="Disordered" evidence="11">
    <location>
        <begin position="665"/>
        <end position="745"/>
    </location>
</feature>
<keyword evidence="6" id="KW-0862">Zinc</keyword>
<evidence type="ECO:0000256" key="7">
    <source>
        <dbReference type="ARBA" id="ARBA00022840"/>
    </source>
</evidence>
<gene>
    <name evidence="13" type="ORF">HK097_000774</name>
</gene>
<evidence type="ECO:0000256" key="3">
    <source>
        <dbReference type="ARBA" id="ARBA00022598"/>
    </source>
</evidence>
<proteinExistence type="inferred from homology"/>
<dbReference type="InterPro" id="IPR024909">
    <property type="entry name" value="Cys-tRNA/MSH_ligase"/>
</dbReference>
<feature type="compositionally biased region" description="Basic and acidic residues" evidence="11">
    <location>
        <begin position="665"/>
        <end position="693"/>
    </location>
</feature>
<evidence type="ECO:0000259" key="12">
    <source>
        <dbReference type="Pfam" id="PF01406"/>
    </source>
</evidence>
<dbReference type="SUPFAM" id="SSF47323">
    <property type="entry name" value="Anticodon-binding domain of a subclass of class I aminoacyl-tRNA synthetases"/>
    <property type="match status" value="1"/>
</dbReference>
<evidence type="ECO:0000256" key="5">
    <source>
        <dbReference type="ARBA" id="ARBA00022741"/>
    </source>
</evidence>
<keyword evidence="7" id="KW-0067">ATP-binding</keyword>
<reference evidence="13" key="1">
    <citation type="submission" date="2020-05" db="EMBL/GenBank/DDBJ databases">
        <title>Phylogenomic resolution of chytrid fungi.</title>
        <authorList>
            <person name="Stajich J.E."/>
            <person name="Amses K."/>
            <person name="Simmons R."/>
            <person name="Seto K."/>
            <person name="Myers J."/>
            <person name="Bonds A."/>
            <person name="Quandt C.A."/>
            <person name="Barry K."/>
            <person name="Liu P."/>
            <person name="Grigoriev I."/>
            <person name="Longcore J.E."/>
            <person name="James T.Y."/>
        </authorList>
    </citation>
    <scope>NUCLEOTIDE SEQUENCE</scope>
    <source>
        <strain evidence="13">JEL0318</strain>
    </source>
</reference>
<dbReference type="Proteomes" id="UP001212841">
    <property type="component" value="Unassembled WGS sequence"/>
</dbReference>
<comment type="cofactor">
    <cofactor evidence="1">
        <name>Zn(2+)</name>
        <dbReference type="ChEBI" id="CHEBI:29105"/>
    </cofactor>
</comment>
<feature type="domain" description="tRNA synthetases class I catalytic" evidence="12">
    <location>
        <begin position="38"/>
        <end position="462"/>
    </location>
</feature>
<evidence type="ECO:0000313" key="14">
    <source>
        <dbReference type="Proteomes" id="UP001212841"/>
    </source>
</evidence>
<keyword evidence="14" id="KW-1185">Reference proteome</keyword>
<keyword evidence="8" id="KW-0648">Protein biosynthesis</keyword>
<evidence type="ECO:0000256" key="4">
    <source>
        <dbReference type="ARBA" id="ARBA00022723"/>
    </source>
</evidence>
<evidence type="ECO:0000256" key="9">
    <source>
        <dbReference type="ARBA" id="ARBA00023146"/>
    </source>
</evidence>
<protein>
    <recommendedName>
        <fullName evidence="2">cysteine--tRNA ligase</fullName>
        <ecNumber evidence="2">6.1.1.16</ecNumber>
    </recommendedName>
    <alternativeName>
        <fullName evidence="10">Cysteinyl-tRNA synthetase</fullName>
    </alternativeName>
</protein>
<keyword evidence="5" id="KW-0547">Nucleotide-binding</keyword>
<dbReference type="InterPro" id="IPR032678">
    <property type="entry name" value="tRNA-synt_1_cat_dom"/>
</dbReference>
<dbReference type="GO" id="GO:0005737">
    <property type="term" value="C:cytoplasm"/>
    <property type="evidence" value="ECO:0007669"/>
    <property type="project" value="TreeGrafter"/>
</dbReference>
<sequence length="760" mass="85396">MSEGIRQPPWHKPKGTSVPVLRVNNSMTKKKEEFIPEVGKRIGWYSCGPTVYDKSHMGHARAYITFDILRRILEDYFGYDVFYVMNITDIDDKIIIGTRHKFLFDQFKASHSTLSKDLIAAVESAWTKYVTENLGEYDQNISTQWGAFVEKYTAGKIVIPKKKKEKADLHKKMGGNTFSAIRQAKDALAKGNTSDSAAHELLDGSRDVVAAWLDAKDGDKITDQKLFRDYAAYWEDEFFVDTDALNIRRPDVLTRVSEYVPEIITYVEKIIANGYAYEVDGSVYFDTKAFGAAEGHDYAKLEPWSAGNEGLAEEGEGGKKAHGKKNNSDFALWKGSKAGEPAWPSPWGEGRPGWHIECSAMASEVLGEKLDIHTGGIDLAFPHHDNELAQAEAHYDCQQWVNYFLHAGHLHIEGQKMSKSLKNFVTIREALEQYTAAQIRLMYLLHQWDSILDYGAGSMTEARALETAIHNFLANVKAVVQEQSAPQTFTGAHNYREAEKALAATFEERRTAVHAALCDSFNTPVAMLQLRELIAAGNTYYQEKEKARQTPNAQILGKIAKYVTKMMRTFGVFPDSNVEIGVGGGAAGKSSDEALLPYLQILSSFRDGVRELAQAKAEPKEFLKLSDKLRDDDLVDVGVVLDDREGGKALVKIVDREVLIKQREEKRQRELQKQKEKEEKARAAAQKKAEKLAKGATPPAEFFKDEAGRKEFSEWDEQGIPTKDIQGEPLSKNKRKNVEKQHSAQAKLHQEYLAWKAEGN</sequence>
<evidence type="ECO:0000256" key="11">
    <source>
        <dbReference type="SAM" id="MobiDB-lite"/>
    </source>
</evidence>
<dbReference type="AlphaFoldDB" id="A0AAD5X1T0"/>
<dbReference type="Gene3D" id="1.20.120.1910">
    <property type="entry name" value="Cysteine-tRNA ligase, C-terminal anti-codon recognition domain"/>
    <property type="match status" value="1"/>
</dbReference>
<dbReference type="CDD" id="cd00672">
    <property type="entry name" value="CysRS_core"/>
    <property type="match status" value="1"/>
</dbReference>
<dbReference type="GO" id="GO:0046872">
    <property type="term" value="F:metal ion binding"/>
    <property type="evidence" value="ECO:0007669"/>
    <property type="project" value="UniProtKB-KW"/>
</dbReference>
<dbReference type="InterPro" id="IPR009080">
    <property type="entry name" value="tRNAsynth_Ia_anticodon-bd"/>
</dbReference>
<comment type="caution">
    <text evidence="13">The sequence shown here is derived from an EMBL/GenBank/DDBJ whole genome shotgun (WGS) entry which is preliminary data.</text>
</comment>
<dbReference type="GO" id="GO:0006423">
    <property type="term" value="P:cysteinyl-tRNA aminoacylation"/>
    <property type="evidence" value="ECO:0007669"/>
    <property type="project" value="InterPro"/>
</dbReference>
<dbReference type="InterPro" id="IPR014729">
    <property type="entry name" value="Rossmann-like_a/b/a_fold"/>
</dbReference>
<dbReference type="InterPro" id="IPR015803">
    <property type="entry name" value="Cys-tRNA-ligase"/>
</dbReference>
<dbReference type="NCBIfam" id="TIGR00435">
    <property type="entry name" value="cysS"/>
    <property type="match status" value="1"/>
</dbReference>
<keyword evidence="4" id="KW-0479">Metal-binding</keyword>
<dbReference type="HAMAP" id="MF_00041">
    <property type="entry name" value="Cys_tRNA_synth"/>
    <property type="match status" value="1"/>
</dbReference>
<organism evidence="13 14">
    <name type="scientific">Rhizophlyctis rosea</name>
    <dbReference type="NCBI Taxonomy" id="64517"/>
    <lineage>
        <taxon>Eukaryota</taxon>
        <taxon>Fungi</taxon>
        <taxon>Fungi incertae sedis</taxon>
        <taxon>Chytridiomycota</taxon>
        <taxon>Chytridiomycota incertae sedis</taxon>
        <taxon>Chytridiomycetes</taxon>
        <taxon>Rhizophlyctidales</taxon>
        <taxon>Rhizophlyctidaceae</taxon>
        <taxon>Rhizophlyctis</taxon>
    </lineage>
</organism>
<feature type="compositionally biased region" description="Basic and acidic residues" evidence="11">
    <location>
        <begin position="702"/>
        <end position="713"/>
    </location>
</feature>
<accession>A0AAD5X1T0</accession>
<dbReference type="Gene3D" id="3.40.50.620">
    <property type="entry name" value="HUPs"/>
    <property type="match status" value="1"/>
</dbReference>
<dbReference type="PANTHER" id="PTHR10890">
    <property type="entry name" value="CYSTEINYL-TRNA SYNTHETASE"/>
    <property type="match status" value="1"/>
</dbReference>
<dbReference type="GO" id="GO:0004817">
    <property type="term" value="F:cysteine-tRNA ligase activity"/>
    <property type="evidence" value="ECO:0007669"/>
    <property type="project" value="UniProtKB-EC"/>
</dbReference>
<evidence type="ECO:0000313" key="13">
    <source>
        <dbReference type="EMBL" id="KAJ3046531.1"/>
    </source>
</evidence>
<keyword evidence="9" id="KW-0030">Aminoacyl-tRNA synthetase</keyword>
<dbReference type="GO" id="GO:0005524">
    <property type="term" value="F:ATP binding"/>
    <property type="evidence" value="ECO:0007669"/>
    <property type="project" value="UniProtKB-KW"/>
</dbReference>
<keyword evidence="3" id="KW-0436">Ligase</keyword>
<evidence type="ECO:0000256" key="8">
    <source>
        <dbReference type="ARBA" id="ARBA00022917"/>
    </source>
</evidence>
<dbReference type="EC" id="6.1.1.16" evidence="2"/>
<evidence type="ECO:0000256" key="10">
    <source>
        <dbReference type="ARBA" id="ARBA00031499"/>
    </source>
</evidence>
<evidence type="ECO:0000256" key="6">
    <source>
        <dbReference type="ARBA" id="ARBA00022833"/>
    </source>
</evidence>
<dbReference type="Pfam" id="PF01406">
    <property type="entry name" value="tRNA-synt_1e"/>
    <property type="match status" value="1"/>
</dbReference>
<dbReference type="PANTHER" id="PTHR10890:SF3">
    <property type="entry name" value="CYSTEINE--TRNA LIGASE, CYTOPLASMIC"/>
    <property type="match status" value="1"/>
</dbReference>
<dbReference type="SUPFAM" id="SSF52374">
    <property type="entry name" value="Nucleotidylyl transferase"/>
    <property type="match status" value="1"/>
</dbReference>